<reference evidence="1 2" key="1">
    <citation type="submission" date="2019-09" db="EMBL/GenBank/DDBJ databases">
        <authorList>
            <person name="Depoorter E."/>
        </authorList>
    </citation>
    <scope>NUCLEOTIDE SEQUENCE [LARGE SCALE GENOMIC DNA]</scope>
    <source>
        <strain evidence="1">R-18109</strain>
    </source>
</reference>
<dbReference type="EMBL" id="CABVQH010000008">
    <property type="protein sequence ID" value="VWC75682.1"/>
    <property type="molecule type" value="Genomic_DNA"/>
</dbReference>
<dbReference type="Proteomes" id="UP000494260">
    <property type="component" value="Unassembled WGS sequence"/>
</dbReference>
<organism evidence="1 2">
    <name type="scientific">Burkholderia lata (strain ATCC 17760 / DSM 23089 / LMG 22485 / NCIMB 9086 / R18194 / 383)</name>
    <dbReference type="NCBI Taxonomy" id="482957"/>
    <lineage>
        <taxon>Bacteria</taxon>
        <taxon>Pseudomonadati</taxon>
        <taxon>Pseudomonadota</taxon>
        <taxon>Betaproteobacteria</taxon>
        <taxon>Burkholderiales</taxon>
        <taxon>Burkholderiaceae</taxon>
        <taxon>Burkholderia</taxon>
        <taxon>Burkholderia cepacia complex</taxon>
    </lineage>
</organism>
<name>A0A6P2UWU5_BURL3</name>
<dbReference type="AlphaFoldDB" id="A0A6P2UWU5"/>
<evidence type="ECO:0000313" key="1">
    <source>
        <dbReference type="EMBL" id="VWC75682.1"/>
    </source>
</evidence>
<gene>
    <name evidence="1" type="ORF">BLA18109_02874</name>
</gene>
<accession>A0A6P2UWU5</accession>
<protein>
    <submittedName>
        <fullName evidence="1">Uncharacterized protein</fullName>
    </submittedName>
</protein>
<evidence type="ECO:0000313" key="2">
    <source>
        <dbReference type="Proteomes" id="UP000494260"/>
    </source>
</evidence>
<proteinExistence type="predicted"/>
<sequence>MHCGLGDQASLTLKIDSQIAWRKYVLTFEGVSRFNYDHNAADDGLMVSCEVSMIDGEIQFAGNPGGNNAGPLVRAKSLRYRVLG</sequence>